<dbReference type="InterPro" id="IPR007921">
    <property type="entry name" value="CHAP_dom"/>
</dbReference>
<dbReference type="KEGG" id="laca:LAC1533_1454"/>
<dbReference type="EMBL" id="LT630287">
    <property type="protein sequence ID" value="SFV40874.1"/>
    <property type="molecule type" value="Genomic_DNA"/>
</dbReference>
<dbReference type="Proteomes" id="UP000190935">
    <property type="component" value="Chromosome I"/>
</dbReference>
<protein>
    <recommendedName>
        <fullName evidence="1">Peptidase C51 domain-containing protein</fullName>
    </recommendedName>
</protein>
<sequence>MHLHKIFYALKDPVAGDSLDNANQDEEASANLDCASDTDTGEADSNIIKAAKSMTGYFKYDQVHPSPDLGNDLKNPNKTGTTDCSGYVWLVLNKTGFKVPQRMQWFTGSMVSDAKGEHQYLKEVKPSDAKAGDIVIVNQGAGAGNNGHTAFITESWHGKQTKIIEQGGTDSKVNEGRFGTSFSSLLNGGDVVLARPVKK</sequence>
<dbReference type="InterPro" id="IPR038765">
    <property type="entry name" value="Papain-like_cys_pep_sf"/>
</dbReference>
<dbReference type="AlphaFoldDB" id="A0A1K1KPQ1"/>
<dbReference type="SUPFAM" id="SSF54001">
    <property type="entry name" value="Cysteine proteinases"/>
    <property type="match status" value="1"/>
</dbReference>
<organism evidence="2 3">
    <name type="scientific">Ligilactobacillus acidipiscis</name>
    <dbReference type="NCBI Taxonomy" id="89059"/>
    <lineage>
        <taxon>Bacteria</taxon>
        <taxon>Bacillati</taxon>
        <taxon>Bacillota</taxon>
        <taxon>Bacilli</taxon>
        <taxon>Lactobacillales</taxon>
        <taxon>Lactobacillaceae</taxon>
        <taxon>Ligilactobacillus</taxon>
    </lineage>
</organism>
<evidence type="ECO:0000259" key="1">
    <source>
        <dbReference type="Pfam" id="PF05257"/>
    </source>
</evidence>
<reference evidence="3" key="1">
    <citation type="submission" date="2016-11" db="EMBL/GenBank/DDBJ databases">
        <authorList>
            <person name="Papadimitriou K."/>
        </authorList>
    </citation>
    <scope>NUCLEOTIDE SEQUENCE [LARGE SCALE GENOMIC DNA]</scope>
    <source>
        <strain evidence="3">ACA-DC 1533</strain>
    </source>
</reference>
<evidence type="ECO:0000313" key="2">
    <source>
        <dbReference type="EMBL" id="SFV40874.1"/>
    </source>
</evidence>
<proteinExistence type="predicted"/>
<evidence type="ECO:0000313" key="3">
    <source>
        <dbReference type="Proteomes" id="UP000190935"/>
    </source>
</evidence>
<name>A0A1K1KPQ1_9LACO</name>
<gene>
    <name evidence="2" type="ORF">LAC1533_1454</name>
</gene>
<dbReference type="Gene3D" id="3.90.1720.10">
    <property type="entry name" value="endopeptidase domain like (from Nostoc punctiforme)"/>
    <property type="match status" value="1"/>
</dbReference>
<feature type="domain" description="Peptidase C51" evidence="1">
    <location>
        <begin position="80"/>
        <end position="166"/>
    </location>
</feature>
<dbReference type="Pfam" id="PF05257">
    <property type="entry name" value="CHAP"/>
    <property type="match status" value="1"/>
</dbReference>
<accession>A0A1K1KPQ1</accession>